<feature type="transmembrane region" description="Helical" evidence="1">
    <location>
        <begin position="93"/>
        <end position="115"/>
    </location>
</feature>
<protein>
    <recommendedName>
        <fullName evidence="3">SMODS and SLOG-associating 2TM effector domain-containing protein</fullName>
    </recommendedName>
</protein>
<keyword evidence="1" id="KW-0472">Membrane</keyword>
<evidence type="ECO:0008006" key="3">
    <source>
        <dbReference type="Google" id="ProtNLM"/>
    </source>
</evidence>
<keyword evidence="1" id="KW-1133">Transmembrane helix</keyword>
<name>A0A6C0DVZ7_9ZZZZ</name>
<proteinExistence type="predicted"/>
<dbReference type="NCBIfam" id="NF033632">
    <property type="entry name" value="SLATT_4"/>
    <property type="match status" value="1"/>
</dbReference>
<sequence>MNEEKYDHVDKIFNKDNLEYDIEDDIDIEYEDNSSKHKNSKKSKIFKKSNLLFLNNGWNENNEKIIISIGENAASYKWMHERNALLDRRGNDFISICLILLSTILSADTILSYSQGETNEIITIIIKVFIYIINILSVLQQFLKLQESSNLHMEYANSFIRLYHDIQQQMSTYRSHRLNASKYVSDCIKKFDLLVIKGPRINYFIVKHLKRKFNKSDISLPDIVDNIQKIEIISEEKSIGGKTIQNYVIEKKKNNDNCNLRTMNNIFKIEGDISDNDTTDLNPSEIRQLKKNFLKAKSEYEYKRFLQHSLDID</sequence>
<evidence type="ECO:0000313" key="2">
    <source>
        <dbReference type="EMBL" id="QHT20621.1"/>
    </source>
</evidence>
<dbReference type="AlphaFoldDB" id="A0A6C0DVZ7"/>
<accession>A0A6C0DVZ7</accession>
<evidence type="ECO:0000256" key="1">
    <source>
        <dbReference type="SAM" id="Phobius"/>
    </source>
</evidence>
<feature type="transmembrane region" description="Helical" evidence="1">
    <location>
        <begin position="121"/>
        <end position="143"/>
    </location>
</feature>
<reference evidence="2" key="1">
    <citation type="journal article" date="2020" name="Nature">
        <title>Giant virus diversity and host interactions through global metagenomics.</title>
        <authorList>
            <person name="Schulz F."/>
            <person name="Roux S."/>
            <person name="Paez-Espino D."/>
            <person name="Jungbluth S."/>
            <person name="Walsh D.A."/>
            <person name="Denef V.J."/>
            <person name="McMahon K.D."/>
            <person name="Konstantinidis K.T."/>
            <person name="Eloe-Fadrosh E.A."/>
            <person name="Kyrpides N.C."/>
            <person name="Woyke T."/>
        </authorList>
    </citation>
    <scope>NUCLEOTIDE SEQUENCE</scope>
    <source>
        <strain evidence="2">GVMAG-M-3300023174-68</strain>
    </source>
</reference>
<dbReference type="EMBL" id="MN739679">
    <property type="protein sequence ID" value="QHT20621.1"/>
    <property type="molecule type" value="Genomic_DNA"/>
</dbReference>
<organism evidence="2">
    <name type="scientific">viral metagenome</name>
    <dbReference type="NCBI Taxonomy" id="1070528"/>
    <lineage>
        <taxon>unclassified sequences</taxon>
        <taxon>metagenomes</taxon>
        <taxon>organismal metagenomes</taxon>
    </lineage>
</organism>
<keyword evidence="1" id="KW-0812">Transmembrane</keyword>